<dbReference type="RefSeq" id="WP_196929842.1">
    <property type="nucleotide sequence ID" value="NZ_JADOTX010000001.1"/>
</dbReference>
<keyword evidence="2" id="KW-1185">Reference proteome</keyword>
<evidence type="ECO:0000313" key="2">
    <source>
        <dbReference type="Proteomes" id="UP000614915"/>
    </source>
</evidence>
<comment type="caution">
    <text evidence="1">The sequence shown here is derived from an EMBL/GenBank/DDBJ whole genome shotgun (WGS) entry which is preliminary data.</text>
</comment>
<gene>
    <name evidence="1" type="ORF">IW248_006356</name>
</gene>
<proteinExistence type="predicted"/>
<reference evidence="1 2" key="1">
    <citation type="submission" date="2020-11" db="EMBL/GenBank/DDBJ databases">
        <title>Sequencing the genomes of 1000 actinobacteria strains.</title>
        <authorList>
            <person name="Klenk H.-P."/>
        </authorList>
    </citation>
    <scope>NUCLEOTIDE SEQUENCE [LARGE SCALE GENOMIC DNA]</scope>
    <source>
        <strain evidence="1 2">DSM 101692</strain>
    </source>
</reference>
<accession>A0ABS0JSP7</accession>
<name>A0ABS0JSP7_9ACTN</name>
<organism evidence="1 2">
    <name type="scientific">Micromonospora ureilytica</name>
    <dbReference type="NCBI Taxonomy" id="709868"/>
    <lineage>
        <taxon>Bacteria</taxon>
        <taxon>Bacillati</taxon>
        <taxon>Actinomycetota</taxon>
        <taxon>Actinomycetes</taxon>
        <taxon>Micromonosporales</taxon>
        <taxon>Micromonosporaceae</taxon>
        <taxon>Micromonospora</taxon>
    </lineage>
</organism>
<evidence type="ECO:0008006" key="3">
    <source>
        <dbReference type="Google" id="ProtNLM"/>
    </source>
</evidence>
<evidence type="ECO:0000313" key="1">
    <source>
        <dbReference type="EMBL" id="MBG6070069.1"/>
    </source>
</evidence>
<sequence length="148" mass="15283">MSATMTNGERVAARVAAADQQHLMVKVAASLGSQASMTTTAAHPWLAGLGERMLTLLTTRGGARVCPHVGPGLPIGPMHAEFVGNAAVITCRGCLAFRPPLGPVDDRTCDRCSVYTRRGLVMGVLPIGPMLLSFGVCGRCAGELGVAP</sequence>
<dbReference type="EMBL" id="JADOTX010000001">
    <property type="protein sequence ID" value="MBG6070069.1"/>
    <property type="molecule type" value="Genomic_DNA"/>
</dbReference>
<protein>
    <recommendedName>
        <fullName evidence="3">Formate dehydrogenase accessory protein FdhE</fullName>
    </recommendedName>
</protein>
<dbReference type="Proteomes" id="UP000614915">
    <property type="component" value="Unassembled WGS sequence"/>
</dbReference>